<dbReference type="AlphaFoldDB" id="A0A9X2D7Y8"/>
<sequence>MATGLAQPAVRLAVAPLVLVPFVPWLAGLPGPTALLDAGSLPVSLWWAAVAAAVVVSVQAFVSDLLDLRADRTLAAPGATGRMVRIGLLTTPWGYLGARAHATGEIGPVVLASVVALGGTVLLGAALMLA</sequence>
<gene>
    <name evidence="2" type="ORF">M8330_12155</name>
</gene>
<accession>A0A9X2D7Y8</accession>
<evidence type="ECO:0000256" key="1">
    <source>
        <dbReference type="SAM" id="Phobius"/>
    </source>
</evidence>
<name>A0A9X2D7Y8_9ACTN</name>
<keyword evidence="3" id="KW-1185">Reference proteome</keyword>
<dbReference type="RefSeq" id="WP_250827533.1">
    <property type="nucleotide sequence ID" value="NZ_JAMOIL010000013.1"/>
</dbReference>
<dbReference type="EMBL" id="JAMOIL010000013">
    <property type="protein sequence ID" value="MCM0621043.1"/>
    <property type="molecule type" value="Genomic_DNA"/>
</dbReference>
<reference evidence="2" key="1">
    <citation type="submission" date="2022-05" db="EMBL/GenBank/DDBJ databases">
        <authorList>
            <person name="Tuo L."/>
        </authorList>
    </citation>
    <scope>NUCLEOTIDE SEQUENCE</scope>
    <source>
        <strain evidence="2">BSK12Z-4</strain>
    </source>
</reference>
<comment type="caution">
    <text evidence="2">The sequence shown here is derived from an EMBL/GenBank/DDBJ whole genome shotgun (WGS) entry which is preliminary data.</text>
</comment>
<proteinExistence type="predicted"/>
<keyword evidence="1" id="KW-1133">Transmembrane helix</keyword>
<protein>
    <submittedName>
        <fullName evidence="2">Uncharacterized protein</fullName>
    </submittedName>
</protein>
<feature type="transmembrane region" description="Helical" evidence="1">
    <location>
        <begin position="109"/>
        <end position="129"/>
    </location>
</feature>
<dbReference type="Proteomes" id="UP001139485">
    <property type="component" value="Unassembled WGS sequence"/>
</dbReference>
<feature type="transmembrane region" description="Helical" evidence="1">
    <location>
        <begin position="12"/>
        <end position="31"/>
    </location>
</feature>
<keyword evidence="1" id="KW-0472">Membrane</keyword>
<evidence type="ECO:0000313" key="2">
    <source>
        <dbReference type="EMBL" id="MCM0621043.1"/>
    </source>
</evidence>
<feature type="transmembrane region" description="Helical" evidence="1">
    <location>
        <begin position="43"/>
        <end position="62"/>
    </location>
</feature>
<keyword evidence="1" id="KW-0812">Transmembrane</keyword>
<evidence type="ECO:0000313" key="3">
    <source>
        <dbReference type="Proteomes" id="UP001139485"/>
    </source>
</evidence>
<organism evidence="2 3">
    <name type="scientific">Nocardioides bruguierae</name>
    <dbReference type="NCBI Taxonomy" id="2945102"/>
    <lineage>
        <taxon>Bacteria</taxon>
        <taxon>Bacillati</taxon>
        <taxon>Actinomycetota</taxon>
        <taxon>Actinomycetes</taxon>
        <taxon>Propionibacteriales</taxon>
        <taxon>Nocardioidaceae</taxon>
        <taxon>Nocardioides</taxon>
    </lineage>
</organism>